<protein>
    <recommendedName>
        <fullName evidence="2">ATP-grasp domain-containing protein</fullName>
    </recommendedName>
</protein>
<keyword evidence="1" id="KW-0067">ATP-binding</keyword>
<feature type="domain" description="ATP-grasp" evidence="2">
    <location>
        <begin position="173"/>
        <end position="401"/>
    </location>
</feature>
<proteinExistence type="predicted"/>
<dbReference type="InterPro" id="IPR011761">
    <property type="entry name" value="ATP-grasp"/>
</dbReference>
<dbReference type="Proteomes" id="UP000800036">
    <property type="component" value="Unassembled WGS sequence"/>
</dbReference>
<dbReference type="Gene3D" id="3.30.470.20">
    <property type="entry name" value="ATP-grasp fold, B domain"/>
    <property type="match status" value="1"/>
</dbReference>
<dbReference type="PANTHER" id="PTHR37018:SF1">
    <property type="entry name" value="CULTURE SPECIFIC PROTEIN, PUTATIVE (AFU_ORTHOLOGUE AFUA_2G00130)-RELATED"/>
    <property type="match status" value="1"/>
</dbReference>
<dbReference type="SUPFAM" id="SSF56059">
    <property type="entry name" value="Glutathione synthetase ATP-binding domain-like"/>
    <property type="match status" value="1"/>
</dbReference>
<dbReference type="PROSITE" id="PS50975">
    <property type="entry name" value="ATP_GRASP"/>
    <property type="match status" value="1"/>
</dbReference>
<gene>
    <name evidence="3" type="ORF">BU23DRAFT_550462</name>
</gene>
<evidence type="ECO:0000256" key="1">
    <source>
        <dbReference type="PROSITE-ProRule" id="PRU00409"/>
    </source>
</evidence>
<evidence type="ECO:0000259" key="2">
    <source>
        <dbReference type="PROSITE" id="PS50975"/>
    </source>
</evidence>
<reference evidence="3" key="1">
    <citation type="journal article" date="2020" name="Stud. Mycol.">
        <title>101 Dothideomycetes genomes: a test case for predicting lifestyles and emergence of pathogens.</title>
        <authorList>
            <person name="Haridas S."/>
            <person name="Albert R."/>
            <person name="Binder M."/>
            <person name="Bloem J."/>
            <person name="Labutti K."/>
            <person name="Salamov A."/>
            <person name="Andreopoulos B."/>
            <person name="Baker S."/>
            <person name="Barry K."/>
            <person name="Bills G."/>
            <person name="Bluhm B."/>
            <person name="Cannon C."/>
            <person name="Castanera R."/>
            <person name="Culley D."/>
            <person name="Daum C."/>
            <person name="Ezra D."/>
            <person name="Gonzalez J."/>
            <person name="Henrissat B."/>
            <person name="Kuo A."/>
            <person name="Liang C."/>
            <person name="Lipzen A."/>
            <person name="Lutzoni F."/>
            <person name="Magnuson J."/>
            <person name="Mondo S."/>
            <person name="Nolan M."/>
            <person name="Ohm R."/>
            <person name="Pangilinan J."/>
            <person name="Park H.-J."/>
            <person name="Ramirez L."/>
            <person name="Alfaro M."/>
            <person name="Sun H."/>
            <person name="Tritt A."/>
            <person name="Yoshinaga Y."/>
            <person name="Zwiers L.-H."/>
            <person name="Turgeon B."/>
            <person name="Goodwin S."/>
            <person name="Spatafora J."/>
            <person name="Crous P."/>
            <person name="Grigoriev I."/>
        </authorList>
    </citation>
    <scope>NUCLEOTIDE SEQUENCE</scope>
    <source>
        <strain evidence="3">CBS 107.79</strain>
    </source>
</reference>
<dbReference type="OrthoDB" id="5946236at2759"/>
<dbReference type="GO" id="GO:0046872">
    <property type="term" value="F:metal ion binding"/>
    <property type="evidence" value="ECO:0007669"/>
    <property type="project" value="InterPro"/>
</dbReference>
<dbReference type="EMBL" id="ML976662">
    <property type="protein sequence ID" value="KAF1977787.1"/>
    <property type="molecule type" value="Genomic_DNA"/>
</dbReference>
<dbReference type="InterPro" id="IPR053269">
    <property type="entry name" value="Asp-Met_ligase"/>
</dbReference>
<organism evidence="3 4">
    <name type="scientific">Bimuria novae-zelandiae CBS 107.79</name>
    <dbReference type="NCBI Taxonomy" id="1447943"/>
    <lineage>
        <taxon>Eukaryota</taxon>
        <taxon>Fungi</taxon>
        <taxon>Dikarya</taxon>
        <taxon>Ascomycota</taxon>
        <taxon>Pezizomycotina</taxon>
        <taxon>Dothideomycetes</taxon>
        <taxon>Pleosporomycetidae</taxon>
        <taxon>Pleosporales</taxon>
        <taxon>Massarineae</taxon>
        <taxon>Didymosphaeriaceae</taxon>
        <taxon>Bimuria</taxon>
    </lineage>
</organism>
<dbReference type="PANTHER" id="PTHR37018">
    <property type="entry name" value="CULTURE SPECIFIC PROTEIN, PUTATIVE (AFU_ORTHOLOGUE AFUA_2G00130)-RELATED"/>
    <property type="match status" value="1"/>
</dbReference>
<sequence>MAPQIPSVEVDRTLYDLYSLDGGDPNEVAHVIALCPPNGSASSSLPESSKYTFQSPLLPKLDNEFIARICLGNGSQNHAFAAGPIQLYLFDIDPPRADAKNGITESPPAAHTDAQRTFNSLIPAQRPNLSFIPNPTEFKPKPGVKISPYPPLDFLDEHLTIVNQDVHYGLMSKRDLALSGLPTPQTQVIESTLSSADVLDDDVVEAEARRIVGVVRDRPTPFVVKFPQSLAGQGVFVIRTETKKAERTKLFEMEVARMLRRLTPENEHLRPVSLLIQDYVEGDTKNQSMFITKSGRAEFICTAEQFLDEEGLYRASIIDYERQGRYKKEYSDIINKAASYCHSRGYWGPLGCDVMTDSAGRQQIVDLNVRITGDYFMGLLKGNFYERHGFVYSYLINPLAVLGNRDSFEETFEKELVEGRMVIVGWTRGKMGKHEYSIGSVLIGGTDHEHCLELADRINAIALPKPQQEQP</sequence>
<evidence type="ECO:0000313" key="3">
    <source>
        <dbReference type="EMBL" id="KAF1977787.1"/>
    </source>
</evidence>
<dbReference type="AlphaFoldDB" id="A0A6A5VX98"/>
<evidence type="ECO:0000313" key="4">
    <source>
        <dbReference type="Proteomes" id="UP000800036"/>
    </source>
</evidence>
<keyword evidence="4" id="KW-1185">Reference proteome</keyword>
<dbReference type="GO" id="GO:0005524">
    <property type="term" value="F:ATP binding"/>
    <property type="evidence" value="ECO:0007669"/>
    <property type="project" value="UniProtKB-UniRule"/>
</dbReference>
<name>A0A6A5VX98_9PLEO</name>
<keyword evidence="1" id="KW-0547">Nucleotide-binding</keyword>
<accession>A0A6A5VX98</accession>